<dbReference type="RefSeq" id="WP_310807156.1">
    <property type="nucleotide sequence ID" value="NZ_JAVLSH010000002.1"/>
</dbReference>
<name>A0AAW8NX26_9HYPH</name>
<sequence>MTNDEYQEYLLRLTHLVYTELVPKVAMLDYFSVHANEFSPPPNEVEPLLWFVNSGLFYDTTFSLYRLVHPIQSDRNVIHFLRITKDNYKRIEWTKQFKRGVIIEHLSEWEGQSEIIDRLVKRRNKFFAHYDKEYFYEPDGLTDEVPFTIDEAKDLTRLLQKTVGFYHQHVYGSTPISMEGFVYAGAYRMYELMRNNYKERSP</sequence>
<reference evidence="3" key="1">
    <citation type="submission" date="2023-07" db="EMBL/GenBank/DDBJ databases">
        <title>Genomic characterization of faba bean (Vicia faba) microsymbionts in Mexican soils.</title>
        <authorList>
            <person name="Rivera Orduna F.N."/>
            <person name="Guevara-Luna J."/>
            <person name="Yan J."/>
            <person name="Arroyo-Herrera I."/>
            <person name="Li Y."/>
            <person name="Vasquez-Murrieta M.S."/>
            <person name="Wang E.T."/>
        </authorList>
    </citation>
    <scope>NUCLEOTIDE SEQUENCE [LARGE SCALE GENOMIC DNA]</scope>
    <source>
        <strain evidence="3">CH6</strain>
    </source>
</reference>
<dbReference type="InterPro" id="IPR040704">
    <property type="entry name" value="HEPN_AbiU2"/>
</dbReference>
<evidence type="ECO:0000313" key="2">
    <source>
        <dbReference type="EMBL" id="MDR9759428.1"/>
    </source>
</evidence>
<evidence type="ECO:0000259" key="1">
    <source>
        <dbReference type="Pfam" id="PF18734"/>
    </source>
</evidence>
<dbReference type="EMBL" id="JAVLSH010000002">
    <property type="protein sequence ID" value="MDR9759428.1"/>
    <property type="molecule type" value="Genomic_DNA"/>
</dbReference>
<evidence type="ECO:0000313" key="3">
    <source>
        <dbReference type="Proteomes" id="UP001269402"/>
    </source>
</evidence>
<feature type="domain" description="HEPN AbiU2-like" evidence="1">
    <location>
        <begin position="52"/>
        <end position="174"/>
    </location>
</feature>
<organism evidence="2 3">
    <name type="scientific">Rhizobium redzepovicii</name>
    <dbReference type="NCBI Taxonomy" id="2867518"/>
    <lineage>
        <taxon>Bacteria</taxon>
        <taxon>Pseudomonadati</taxon>
        <taxon>Pseudomonadota</taxon>
        <taxon>Alphaproteobacteria</taxon>
        <taxon>Hyphomicrobiales</taxon>
        <taxon>Rhizobiaceae</taxon>
        <taxon>Rhizobium/Agrobacterium group</taxon>
        <taxon>Rhizobium</taxon>
    </lineage>
</organism>
<accession>A0AAW8NX26</accession>
<protein>
    <recommendedName>
        <fullName evidence="1">HEPN AbiU2-like domain-containing protein</fullName>
    </recommendedName>
</protein>
<gene>
    <name evidence="2" type="ORF">RJJ37_07245</name>
</gene>
<proteinExistence type="predicted"/>
<keyword evidence="3" id="KW-1185">Reference proteome</keyword>
<dbReference type="Proteomes" id="UP001269402">
    <property type="component" value="Unassembled WGS sequence"/>
</dbReference>
<dbReference type="Pfam" id="PF18734">
    <property type="entry name" value="HEPN_AbiU2"/>
    <property type="match status" value="1"/>
</dbReference>
<comment type="caution">
    <text evidence="2">The sequence shown here is derived from an EMBL/GenBank/DDBJ whole genome shotgun (WGS) entry which is preliminary data.</text>
</comment>
<dbReference type="AlphaFoldDB" id="A0AAW8NX26"/>